<evidence type="ECO:0000256" key="1">
    <source>
        <dbReference type="SAM" id="SignalP"/>
    </source>
</evidence>
<proteinExistence type="predicted"/>
<organism evidence="2 3">
    <name type="scientific">Loktanella atrilutea</name>
    <dbReference type="NCBI Taxonomy" id="366533"/>
    <lineage>
        <taxon>Bacteria</taxon>
        <taxon>Pseudomonadati</taxon>
        <taxon>Pseudomonadota</taxon>
        <taxon>Alphaproteobacteria</taxon>
        <taxon>Rhodobacterales</taxon>
        <taxon>Roseobacteraceae</taxon>
        <taxon>Loktanella</taxon>
    </lineage>
</organism>
<keyword evidence="3" id="KW-1185">Reference proteome</keyword>
<dbReference type="EMBL" id="FQUE01000001">
    <property type="protein sequence ID" value="SHE47390.1"/>
    <property type="molecule type" value="Genomic_DNA"/>
</dbReference>
<dbReference type="OrthoDB" id="7744610at2"/>
<reference evidence="3" key="1">
    <citation type="submission" date="2016-11" db="EMBL/GenBank/DDBJ databases">
        <authorList>
            <person name="Varghese N."/>
            <person name="Submissions S."/>
        </authorList>
    </citation>
    <scope>NUCLEOTIDE SEQUENCE [LARGE SCALE GENOMIC DNA]</scope>
    <source>
        <strain evidence="3">DSM 29326</strain>
    </source>
</reference>
<name>A0A1M4TSC1_LOKAT</name>
<evidence type="ECO:0000313" key="2">
    <source>
        <dbReference type="EMBL" id="SHE47390.1"/>
    </source>
</evidence>
<accession>A0A1M4TSC1</accession>
<keyword evidence="1" id="KW-0732">Signal</keyword>
<sequence length="103" mass="11067">MTTTLIRALSLAAVCAAAAPAAFAAGGERQTHVINADCFRGPWAETIWDRPQGSFVTDLVAYGYDFANAEALATVICKDESLVNDPERLKARVLSEIAQMPPR</sequence>
<feature type="chain" id="PRO_5013132757" description="HdeA/HdeB family protein" evidence="1">
    <location>
        <begin position="25"/>
        <end position="103"/>
    </location>
</feature>
<dbReference type="RefSeq" id="WP_072855566.1">
    <property type="nucleotide sequence ID" value="NZ_FQUE01000001.1"/>
</dbReference>
<gene>
    <name evidence="2" type="ORF">SAMN05444339_101467</name>
</gene>
<dbReference type="Proteomes" id="UP000183987">
    <property type="component" value="Unassembled WGS sequence"/>
</dbReference>
<evidence type="ECO:0000313" key="3">
    <source>
        <dbReference type="Proteomes" id="UP000183987"/>
    </source>
</evidence>
<dbReference type="AlphaFoldDB" id="A0A1M4TSC1"/>
<feature type="signal peptide" evidence="1">
    <location>
        <begin position="1"/>
        <end position="24"/>
    </location>
</feature>
<evidence type="ECO:0008006" key="4">
    <source>
        <dbReference type="Google" id="ProtNLM"/>
    </source>
</evidence>
<protein>
    <recommendedName>
        <fullName evidence="4">HdeA/HdeB family protein</fullName>
    </recommendedName>
</protein>